<dbReference type="CDD" id="cd00090">
    <property type="entry name" value="HTH_ARSR"/>
    <property type="match status" value="1"/>
</dbReference>
<keyword evidence="2" id="KW-0238">DNA-binding</keyword>
<dbReference type="InterPro" id="IPR001845">
    <property type="entry name" value="HTH_ArsR_DNA-bd_dom"/>
</dbReference>
<sequence length="88" mass="9840">MNEKELEKVFKACANKRRIAIIRYLKKEESAPVGEIASAIHLSFRSTSRHLRVLASSGILESEQKGLTIRYGISSARGRIINTIISLL</sequence>
<dbReference type="PRINTS" id="PR00778">
    <property type="entry name" value="HTHARSR"/>
</dbReference>
<dbReference type="InterPro" id="IPR036388">
    <property type="entry name" value="WH-like_DNA-bd_sf"/>
</dbReference>
<dbReference type="InterPro" id="IPR051081">
    <property type="entry name" value="HTH_MetalResp_TranReg"/>
</dbReference>
<keyword evidence="1" id="KW-0805">Transcription regulation</keyword>
<evidence type="ECO:0000256" key="2">
    <source>
        <dbReference type="ARBA" id="ARBA00023125"/>
    </source>
</evidence>
<evidence type="ECO:0000256" key="3">
    <source>
        <dbReference type="ARBA" id="ARBA00023163"/>
    </source>
</evidence>
<dbReference type="SMART" id="SM00418">
    <property type="entry name" value="HTH_ARSR"/>
    <property type="match status" value="1"/>
</dbReference>
<gene>
    <name evidence="5" type="ORF">A2934_03795</name>
</gene>
<keyword evidence="3" id="KW-0804">Transcription</keyword>
<name>A0A1G2L542_9BACT</name>
<evidence type="ECO:0000313" key="6">
    <source>
        <dbReference type="Proteomes" id="UP000177982"/>
    </source>
</evidence>
<dbReference type="PANTHER" id="PTHR33154:SF33">
    <property type="entry name" value="TRANSCRIPTIONAL REPRESSOR SDPR"/>
    <property type="match status" value="1"/>
</dbReference>
<dbReference type="InterPro" id="IPR036390">
    <property type="entry name" value="WH_DNA-bd_sf"/>
</dbReference>
<comment type="caution">
    <text evidence="5">The sequence shown here is derived from an EMBL/GenBank/DDBJ whole genome shotgun (WGS) entry which is preliminary data.</text>
</comment>
<reference evidence="5 6" key="1">
    <citation type="journal article" date="2016" name="Nat. Commun.">
        <title>Thousands of microbial genomes shed light on interconnected biogeochemical processes in an aquifer system.</title>
        <authorList>
            <person name="Anantharaman K."/>
            <person name="Brown C.T."/>
            <person name="Hug L.A."/>
            <person name="Sharon I."/>
            <person name="Castelle C.J."/>
            <person name="Probst A.J."/>
            <person name="Thomas B.C."/>
            <person name="Singh A."/>
            <person name="Wilkins M.J."/>
            <person name="Karaoz U."/>
            <person name="Brodie E.L."/>
            <person name="Williams K.H."/>
            <person name="Hubbard S.S."/>
            <person name="Banfield J.F."/>
        </authorList>
    </citation>
    <scope>NUCLEOTIDE SEQUENCE [LARGE SCALE GENOMIC DNA]</scope>
</reference>
<feature type="domain" description="HTH arsR-type" evidence="4">
    <location>
        <begin position="1"/>
        <end position="88"/>
    </location>
</feature>
<dbReference type="Gene3D" id="1.10.10.10">
    <property type="entry name" value="Winged helix-like DNA-binding domain superfamily/Winged helix DNA-binding domain"/>
    <property type="match status" value="1"/>
</dbReference>
<dbReference type="AlphaFoldDB" id="A0A1G2L542"/>
<dbReference type="Proteomes" id="UP000177982">
    <property type="component" value="Unassembled WGS sequence"/>
</dbReference>
<protein>
    <recommendedName>
        <fullName evidence="4">HTH arsR-type domain-containing protein</fullName>
    </recommendedName>
</protein>
<dbReference type="PROSITE" id="PS50987">
    <property type="entry name" value="HTH_ARSR_2"/>
    <property type="match status" value="1"/>
</dbReference>
<evidence type="ECO:0000259" key="4">
    <source>
        <dbReference type="PROSITE" id="PS50987"/>
    </source>
</evidence>
<dbReference type="PANTHER" id="PTHR33154">
    <property type="entry name" value="TRANSCRIPTIONAL REGULATOR, ARSR FAMILY"/>
    <property type="match status" value="1"/>
</dbReference>
<proteinExistence type="predicted"/>
<evidence type="ECO:0000256" key="1">
    <source>
        <dbReference type="ARBA" id="ARBA00023015"/>
    </source>
</evidence>
<organism evidence="5 6">
    <name type="scientific">Candidatus Sungbacteria bacterium RIFCSPLOWO2_01_FULL_47_10</name>
    <dbReference type="NCBI Taxonomy" id="1802276"/>
    <lineage>
        <taxon>Bacteria</taxon>
        <taxon>Candidatus Sungiibacteriota</taxon>
    </lineage>
</organism>
<accession>A0A1G2L542</accession>
<dbReference type="EMBL" id="MHQO01000023">
    <property type="protein sequence ID" value="OHA06797.1"/>
    <property type="molecule type" value="Genomic_DNA"/>
</dbReference>
<dbReference type="Pfam" id="PF12840">
    <property type="entry name" value="HTH_20"/>
    <property type="match status" value="1"/>
</dbReference>
<evidence type="ECO:0000313" key="5">
    <source>
        <dbReference type="EMBL" id="OHA06797.1"/>
    </source>
</evidence>
<dbReference type="NCBIfam" id="NF033788">
    <property type="entry name" value="HTH_metalloreg"/>
    <property type="match status" value="1"/>
</dbReference>
<dbReference type="SUPFAM" id="SSF46785">
    <property type="entry name" value="Winged helix' DNA-binding domain"/>
    <property type="match status" value="1"/>
</dbReference>
<dbReference type="GO" id="GO:0003677">
    <property type="term" value="F:DNA binding"/>
    <property type="evidence" value="ECO:0007669"/>
    <property type="project" value="UniProtKB-KW"/>
</dbReference>
<dbReference type="InterPro" id="IPR011991">
    <property type="entry name" value="ArsR-like_HTH"/>
</dbReference>
<dbReference type="GO" id="GO:0003700">
    <property type="term" value="F:DNA-binding transcription factor activity"/>
    <property type="evidence" value="ECO:0007669"/>
    <property type="project" value="InterPro"/>
</dbReference>